<dbReference type="InterPro" id="IPR011600">
    <property type="entry name" value="Pept_C14_caspase"/>
</dbReference>
<dbReference type="GO" id="GO:0004197">
    <property type="term" value="F:cysteine-type endopeptidase activity"/>
    <property type="evidence" value="ECO:0007669"/>
    <property type="project" value="InterPro"/>
</dbReference>
<evidence type="ECO:0000256" key="1">
    <source>
        <dbReference type="SAM" id="SignalP"/>
    </source>
</evidence>
<evidence type="ECO:0000313" key="3">
    <source>
        <dbReference type="EMBL" id="TWW08285.1"/>
    </source>
</evidence>
<dbReference type="EMBL" id="SRHE01000744">
    <property type="protein sequence ID" value="TWW08285.1"/>
    <property type="molecule type" value="Genomic_DNA"/>
</dbReference>
<evidence type="ECO:0000259" key="2">
    <source>
        <dbReference type="Pfam" id="PF00656"/>
    </source>
</evidence>
<dbReference type="GO" id="GO:0006508">
    <property type="term" value="P:proteolysis"/>
    <property type="evidence" value="ECO:0007669"/>
    <property type="project" value="InterPro"/>
</dbReference>
<organism evidence="3 4">
    <name type="scientific">Planctomyces bekefii</name>
    <dbReference type="NCBI Taxonomy" id="1653850"/>
    <lineage>
        <taxon>Bacteria</taxon>
        <taxon>Pseudomonadati</taxon>
        <taxon>Planctomycetota</taxon>
        <taxon>Planctomycetia</taxon>
        <taxon>Planctomycetales</taxon>
        <taxon>Planctomycetaceae</taxon>
        <taxon>Planctomyces</taxon>
    </lineage>
</organism>
<comment type="caution">
    <text evidence="3">The sequence shown here is derived from an EMBL/GenBank/DDBJ whole genome shotgun (WGS) entry which is preliminary data.</text>
</comment>
<feature type="chain" id="PRO_5023014108" description="Peptidase C14 caspase domain-containing protein" evidence="1">
    <location>
        <begin position="20"/>
        <end position="411"/>
    </location>
</feature>
<feature type="non-terminal residue" evidence="3">
    <location>
        <position position="411"/>
    </location>
</feature>
<protein>
    <recommendedName>
        <fullName evidence="2">Peptidase C14 caspase domain-containing protein</fullName>
    </recommendedName>
</protein>
<reference evidence="3 4" key="1">
    <citation type="submission" date="2019-08" db="EMBL/GenBank/DDBJ databases">
        <title>100 year-old enigma solved: identification of Planctomyces bekefii, the type genus and species of the phylum Planctomycetes.</title>
        <authorList>
            <person name="Svetlana D.N."/>
            <person name="Overmann J."/>
        </authorList>
    </citation>
    <scope>NUCLEOTIDE SEQUENCE [LARGE SCALE GENOMIC DNA]</scope>
    <source>
        <strain evidence="3">Phe10_nw2017</strain>
    </source>
</reference>
<reference evidence="3 4" key="2">
    <citation type="submission" date="2019-08" db="EMBL/GenBank/DDBJ databases">
        <authorList>
            <person name="Henke P."/>
        </authorList>
    </citation>
    <scope>NUCLEOTIDE SEQUENCE [LARGE SCALE GENOMIC DNA]</scope>
    <source>
        <strain evidence="3">Phe10_nw2017</strain>
    </source>
</reference>
<dbReference type="InterPro" id="IPR029030">
    <property type="entry name" value="Caspase-like_dom_sf"/>
</dbReference>
<sequence length="411" mass="44201">MHFILLMLALACSVTVASAQTTQDSKAVGVRPAGYNTLQPLANAAPTGNAGLFVGVNEFTKDRGIAPLNFAVHDAIELAHLFVVELKLIPPENCVLLISGKPADNAGSILLHLQQLQQLGVRVGPAERSEILTTFIDLTAIATVNSQLLVCAFSSHGFNEEKVAYVMPTDGSRKLLRATAVPVDNLETSMTGSKAGHRLFFIDACQERVSAKGNNPVGAGASKLLIDALLKPTGQAKLVSCSPNQFSFENGSLGGVGHGVFTWHLLEALRGSAQPDAQNFIRLGAVSRYVSDGVQKWAQDNNRPLQTPLLQSPEATRDLPLALRSSDLQTVIAQLGARKTDDTFTAQFRERLIQGLNKINPAVDSDQELLQQTQQFLRGDLKSLVFCRYATSELDRILGVMAEDAPMKPAP</sequence>
<keyword evidence="4" id="KW-1185">Reference proteome</keyword>
<proteinExistence type="predicted"/>
<name>A0A5C6M2G3_9PLAN</name>
<evidence type="ECO:0000313" key="4">
    <source>
        <dbReference type="Proteomes" id="UP000321083"/>
    </source>
</evidence>
<accession>A0A5C6M2G3</accession>
<dbReference type="Pfam" id="PF00656">
    <property type="entry name" value="Peptidase_C14"/>
    <property type="match status" value="1"/>
</dbReference>
<keyword evidence="1" id="KW-0732">Signal</keyword>
<feature type="signal peptide" evidence="1">
    <location>
        <begin position="1"/>
        <end position="19"/>
    </location>
</feature>
<dbReference type="Gene3D" id="3.40.50.1460">
    <property type="match status" value="1"/>
</dbReference>
<dbReference type="Proteomes" id="UP000321083">
    <property type="component" value="Unassembled WGS sequence"/>
</dbReference>
<dbReference type="AlphaFoldDB" id="A0A5C6M2G3"/>
<dbReference type="SUPFAM" id="SSF52129">
    <property type="entry name" value="Caspase-like"/>
    <property type="match status" value="1"/>
</dbReference>
<gene>
    <name evidence="3" type="ORF">E3A20_25860</name>
</gene>
<feature type="domain" description="Peptidase C14 caspase" evidence="2">
    <location>
        <begin position="52"/>
        <end position="318"/>
    </location>
</feature>